<dbReference type="InterPro" id="IPR026057">
    <property type="entry name" value="TBL_C"/>
</dbReference>
<dbReference type="InterPro" id="IPR025846">
    <property type="entry name" value="TBL_N"/>
</dbReference>
<dbReference type="AlphaFoldDB" id="A0A8T0HXE8"/>
<sequence length="540" mass="61009">MAISKLTPRKLLLESQRSGKSVLRKAFCRSQGLSLSLLLACSAGVFLLCFMFVDVRTFYDHVGNTKVHNFILQRETLGTTILSSHESEAVAESRVTPRTEVNIELDGVEDTSDAEADAATEEATQDPLGAASMIPTDGGVESGINTDSTEPELISKQTGSEPDPQSEDVPATGGKDRRSLAGCDIYHGQWVYDEAYPLYRSRNCPFVDTGFRCEDNGRPDQDFMKYRWQPHDCDLPRFDPRAMLERLRNQRVVFVGDSLGRNQWESMLCMLSEAVQNKSRIYEVNGQSIGKTIGELIYKFQDYNCTVEYYRDPFLVPQLRPPPGLPKNVTSVLRPDQVSWSAGKWHGANIMVFNSGHWWSWEKIGRPGGRFYVRNKLTNHSNEEAFKLGLKTWALWMEHNLNPATSQVFFRSFASVHFRGGAWNRGGHCHEETHPLTDEEVEKEQGIPWTNKHIVAAINDNIKEKRGVVEFMDVTTATNYRADGHAGFYGRDVKIYGLPPKNRQDCSHFCLPGVPDTWNELLYAALLARGQGVWGEPIRY</sequence>
<evidence type="ECO:0000256" key="3">
    <source>
        <dbReference type="ARBA" id="ARBA00022692"/>
    </source>
</evidence>
<comment type="similarity">
    <text evidence="2">Belongs to the PC-esterase family. TBL subfamily.</text>
</comment>
<evidence type="ECO:0000256" key="1">
    <source>
        <dbReference type="ARBA" id="ARBA00004167"/>
    </source>
</evidence>
<feature type="compositionally biased region" description="Acidic residues" evidence="7">
    <location>
        <begin position="106"/>
        <end position="124"/>
    </location>
</feature>
<evidence type="ECO:0000259" key="9">
    <source>
        <dbReference type="Pfam" id="PF13839"/>
    </source>
</evidence>
<reference evidence="11" key="1">
    <citation type="submission" date="2020-06" db="EMBL/GenBank/DDBJ databases">
        <title>WGS assembly of Ceratodon purpureus strain R40.</title>
        <authorList>
            <person name="Carey S.B."/>
            <person name="Jenkins J."/>
            <person name="Shu S."/>
            <person name="Lovell J.T."/>
            <person name="Sreedasyam A."/>
            <person name="Maumus F."/>
            <person name="Tiley G.P."/>
            <person name="Fernandez-Pozo N."/>
            <person name="Barry K."/>
            <person name="Chen C."/>
            <person name="Wang M."/>
            <person name="Lipzen A."/>
            <person name="Daum C."/>
            <person name="Saski C.A."/>
            <person name="Payton A.C."/>
            <person name="Mcbreen J.C."/>
            <person name="Conrad R.E."/>
            <person name="Kollar L.M."/>
            <person name="Olsson S."/>
            <person name="Huttunen S."/>
            <person name="Landis J.B."/>
            <person name="Wickett N.J."/>
            <person name="Johnson M.G."/>
            <person name="Rensing S.A."/>
            <person name="Grimwood J."/>
            <person name="Schmutz J."/>
            <person name="Mcdaniel S.F."/>
        </authorList>
    </citation>
    <scope>NUCLEOTIDE SEQUENCE</scope>
    <source>
        <strain evidence="11">R40</strain>
    </source>
</reference>
<dbReference type="GO" id="GO:0016413">
    <property type="term" value="F:O-acetyltransferase activity"/>
    <property type="evidence" value="ECO:0007669"/>
    <property type="project" value="InterPro"/>
</dbReference>
<name>A0A8T0HXE8_CERPU</name>
<dbReference type="Proteomes" id="UP000822688">
    <property type="component" value="Chromosome 5"/>
</dbReference>
<dbReference type="InterPro" id="IPR029962">
    <property type="entry name" value="TBL"/>
</dbReference>
<dbReference type="GO" id="GO:0005794">
    <property type="term" value="C:Golgi apparatus"/>
    <property type="evidence" value="ECO:0007669"/>
    <property type="project" value="TreeGrafter"/>
</dbReference>
<accession>A0A8T0HXE8</accession>
<keyword evidence="5 8" id="KW-1133">Transmembrane helix</keyword>
<evidence type="ECO:0000259" key="10">
    <source>
        <dbReference type="Pfam" id="PF14416"/>
    </source>
</evidence>
<keyword evidence="12" id="KW-1185">Reference proteome</keyword>
<dbReference type="PANTHER" id="PTHR32285">
    <property type="entry name" value="PROTEIN TRICHOME BIREFRINGENCE-LIKE 9-RELATED"/>
    <property type="match status" value="1"/>
</dbReference>
<evidence type="ECO:0000313" key="11">
    <source>
        <dbReference type="EMBL" id="KAG0575546.1"/>
    </source>
</evidence>
<evidence type="ECO:0000256" key="8">
    <source>
        <dbReference type="SAM" id="Phobius"/>
    </source>
</evidence>
<evidence type="ECO:0000256" key="4">
    <source>
        <dbReference type="ARBA" id="ARBA00022968"/>
    </source>
</evidence>
<dbReference type="EMBL" id="CM026425">
    <property type="protein sequence ID" value="KAG0575546.1"/>
    <property type="molecule type" value="Genomic_DNA"/>
</dbReference>
<comment type="caution">
    <text evidence="11">The sequence shown here is derived from an EMBL/GenBank/DDBJ whole genome shotgun (WGS) entry which is preliminary data.</text>
</comment>
<feature type="transmembrane region" description="Helical" evidence="8">
    <location>
        <begin position="33"/>
        <end position="53"/>
    </location>
</feature>
<gene>
    <name evidence="11" type="ORF">KC19_5G011700</name>
</gene>
<evidence type="ECO:0000256" key="6">
    <source>
        <dbReference type="ARBA" id="ARBA00023136"/>
    </source>
</evidence>
<evidence type="ECO:0000256" key="5">
    <source>
        <dbReference type="ARBA" id="ARBA00022989"/>
    </source>
</evidence>
<feature type="domain" description="Trichome birefringence-like C-terminal" evidence="9">
    <location>
        <begin position="235"/>
        <end position="524"/>
    </location>
</feature>
<keyword evidence="3 8" id="KW-0812">Transmembrane</keyword>
<dbReference type="Pfam" id="PF13839">
    <property type="entry name" value="PC-Esterase"/>
    <property type="match status" value="1"/>
</dbReference>
<organism evidence="11 12">
    <name type="scientific">Ceratodon purpureus</name>
    <name type="common">Fire moss</name>
    <name type="synonym">Dicranum purpureum</name>
    <dbReference type="NCBI Taxonomy" id="3225"/>
    <lineage>
        <taxon>Eukaryota</taxon>
        <taxon>Viridiplantae</taxon>
        <taxon>Streptophyta</taxon>
        <taxon>Embryophyta</taxon>
        <taxon>Bryophyta</taxon>
        <taxon>Bryophytina</taxon>
        <taxon>Bryopsida</taxon>
        <taxon>Dicranidae</taxon>
        <taxon>Pseudoditrichales</taxon>
        <taxon>Ditrichaceae</taxon>
        <taxon>Ceratodon</taxon>
    </lineage>
</organism>
<feature type="region of interest" description="Disordered" evidence="7">
    <location>
        <begin position="86"/>
        <end position="178"/>
    </location>
</feature>
<evidence type="ECO:0000313" key="12">
    <source>
        <dbReference type="Proteomes" id="UP000822688"/>
    </source>
</evidence>
<feature type="domain" description="Trichome birefringence-like N-terminal" evidence="10">
    <location>
        <begin position="182"/>
        <end position="234"/>
    </location>
</feature>
<proteinExistence type="inferred from homology"/>
<evidence type="ECO:0008006" key="13">
    <source>
        <dbReference type="Google" id="ProtNLM"/>
    </source>
</evidence>
<dbReference type="Pfam" id="PF14416">
    <property type="entry name" value="PMR5N"/>
    <property type="match status" value="1"/>
</dbReference>
<keyword evidence="4" id="KW-0735">Signal-anchor</keyword>
<comment type="subcellular location">
    <subcellularLocation>
        <location evidence="1">Membrane</location>
        <topology evidence="1">Single-pass membrane protein</topology>
    </subcellularLocation>
</comment>
<dbReference type="PANTHER" id="PTHR32285:SF213">
    <property type="entry name" value="PROTEIN TRICHOME BIREFRINGENCE-LIKE 11"/>
    <property type="match status" value="1"/>
</dbReference>
<evidence type="ECO:0000256" key="7">
    <source>
        <dbReference type="SAM" id="MobiDB-lite"/>
    </source>
</evidence>
<evidence type="ECO:0000256" key="2">
    <source>
        <dbReference type="ARBA" id="ARBA00007727"/>
    </source>
</evidence>
<keyword evidence="6 8" id="KW-0472">Membrane</keyword>
<protein>
    <recommendedName>
        <fullName evidence="13">Trichome birefringence-like N-terminal domain-containing protein</fullName>
    </recommendedName>
</protein>
<dbReference type="GO" id="GO:0016020">
    <property type="term" value="C:membrane"/>
    <property type="evidence" value="ECO:0007669"/>
    <property type="project" value="UniProtKB-SubCell"/>
</dbReference>